<sequence length="314" mass="34339">MTHHGDILETEEAEAMARAAVDRAAGTLQSFCADTFVTDALLSYISGRAPSLKSLQLSLCDEVSNEALAEAVKGFPQLEELEITFCSLNSNVCELVGRACPQLKSFRLNERWTILQRGFAAFEGMDDDTGALGIASSMPELRDLQLIGNNLTNTGLAAILDHCPRLESLDVRRCCNLQMDDALRSKCARIGNLRLPRDPISDFKYRAYLTISDDYPGGSDIEIDMYDDLLDVVTDDEDADFDDMDDYIDGMGSDADMAQFKNLTNQDRERASEQRRPPDQSFPQTSSAATSIAPRRGPGARASAAESVLGTLAS</sequence>
<dbReference type="PANTHER" id="PTHR38926">
    <property type="entry name" value="F-BOX DOMAIN CONTAINING PROTEIN, EXPRESSED"/>
    <property type="match status" value="1"/>
</dbReference>
<dbReference type="InterPro" id="IPR006553">
    <property type="entry name" value="Leu-rich_rpt_Cys-con_subtyp"/>
</dbReference>
<evidence type="ECO:0000313" key="2">
    <source>
        <dbReference type="EMBL" id="EMS59361.1"/>
    </source>
</evidence>
<gene>
    <name evidence="2" type="ORF">TRIUR3_13725</name>
</gene>
<dbReference type="InterPro" id="IPR032675">
    <property type="entry name" value="LRR_dom_sf"/>
</dbReference>
<organism evidence="2">
    <name type="scientific">Triticum urartu</name>
    <name type="common">Red wild einkorn</name>
    <name type="synonym">Crithodium urartu</name>
    <dbReference type="NCBI Taxonomy" id="4572"/>
    <lineage>
        <taxon>Eukaryota</taxon>
        <taxon>Viridiplantae</taxon>
        <taxon>Streptophyta</taxon>
        <taxon>Embryophyta</taxon>
        <taxon>Tracheophyta</taxon>
        <taxon>Spermatophyta</taxon>
        <taxon>Magnoliopsida</taxon>
        <taxon>Liliopsida</taxon>
        <taxon>Poales</taxon>
        <taxon>Poaceae</taxon>
        <taxon>BOP clade</taxon>
        <taxon>Pooideae</taxon>
        <taxon>Triticodae</taxon>
        <taxon>Triticeae</taxon>
        <taxon>Triticinae</taxon>
        <taxon>Triticum</taxon>
    </lineage>
</organism>
<dbReference type="AlphaFoldDB" id="M7ZI88"/>
<dbReference type="FunFam" id="3.80.10.10:FF:000902">
    <property type="entry name" value="F-box protein SKIP19"/>
    <property type="match status" value="1"/>
</dbReference>
<evidence type="ECO:0000256" key="1">
    <source>
        <dbReference type="SAM" id="MobiDB-lite"/>
    </source>
</evidence>
<feature type="region of interest" description="Disordered" evidence="1">
    <location>
        <begin position="263"/>
        <end position="314"/>
    </location>
</feature>
<name>M7ZI88_TRIUA</name>
<dbReference type="Gene3D" id="3.80.10.10">
    <property type="entry name" value="Ribonuclease Inhibitor"/>
    <property type="match status" value="1"/>
</dbReference>
<dbReference type="eggNOG" id="KOG1947">
    <property type="taxonomic scope" value="Eukaryota"/>
</dbReference>
<dbReference type="SUPFAM" id="SSF52047">
    <property type="entry name" value="RNI-like"/>
    <property type="match status" value="1"/>
</dbReference>
<dbReference type="STRING" id="4572.M7ZI88"/>
<protein>
    <recommendedName>
        <fullName evidence="3">F-box/LRR-repeat protein 23</fullName>
    </recommendedName>
</protein>
<dbReference type="PANTHER" id="PTHR38926:SF2">
    <property type="entry name" value="F-BOX_LRR-REPEAT PROTEIN 21-RELATED"/>
    <property type="match status" value="1"/>
</dbReference>
<feature type="compositionally biased region" description="Basic and acidic residues" evidence="1">
    <location>
        <begin position="266"/>
        <end position="278"/>
    </location>
</feature>
<feature type="compositionally biased region" description="Polar residues" evidence="1">
    <location>
        <begin position="281"/>
        <end position="290"/>
    </location>
</feature>
<dbReference type="EMBL" id="KD121463">
    <property type="protein sequence ID" value="EMS59361.1"/>
    <property type="molecule type" value="Genomic_DNA"/>
</dbReference>
<proteinExistence type="predicted"/>
<accession>M7ZI88</accession>
<reference evidence="2" key="1">
    <citation type="journal article" date="2013" name="Nature">
        <title>Draft genome of the wheat A-genome progenitor Triticum urartu.</title>
        <authorList>
            <person name="Ling H.Q."/>
            <person name="Zhao S."/>
            <person name="Liu D."/>
            <person name="Wang J."/>
            <person name="Sun H."/>
            <person name="Zhang C."/>
            <person name="Fan H."/>
            <person name="Li D."/>
            <person name="Dong L."/>
            <person name="Tao Y."/>
            <person name="Gao C."/>
            <person name="Wu H."/>
            <person name="Li Y."/>
            <person name="Cui Y."/>
            <person name="Guo X."/>
            <person name="Zheng S."/>
            <person name="Wang B."/>
            <person name="Yu K."/>
            <person name="Liang Q."/>
            <person name="Yang W."/>
            <person name="Lou X."/>
            <person name="Chen J."/>
            <person name="Feng M."/>
            <person name="Jian J."/>
            <person name="Zhang X."/>
            <person name="Luo G."/>
            <person name="Jiang Y."/>
            <person name="Liu J."/>
            <person name="Wang Z."/>
            <person name="Sha Y."/>
            <person name="Zhang B."/>
            <person name="Wu H."/>
            <person name="Tang D."/>
            <person name="Shen Q."/>
            <person name="Xue P."/>
            <person name="Zou S."/>
            <person name="Wang X."/>
            <person name="Liu X."/>
            <person name="Wang F."/>
            <person name="Yang Y."/>
            <person name="An X."/>
            <person name="Dong Z."/>
            <person name="Zhang K."/>
            <person name="Zhang X."/>
            <person name="Luo M.C."/>
            <person name="Dvorak J."/>
            <person name="Tong Y."/>
            <person name="Wang J."/>
            <person name="Yang H."/>
            <person name="Li Z."/>
            <person name="Wang D."/>
            <person name="Zhang A."/>
            <person name="Wang J."/>
        </authorList>
    </citation>
    <scope>NUCLEOTIDE SEQUENCE</scope>
</reference>
<feature type="compositionally biased region" description="Low complexity" evidence="1">
    <location>
        <begin position="293"/>
        <end position="305"/>
    </location>
</feature>
<evidence type="ECO:0008006" key="3">
    <source>
        <dbReference type="Google" id="ProtNLM"/>
    </source>
</evidence>
<dbReference type="OMA" id="KCARIRY"/>
<dbReference type="SMART" id="SM00367">
    <property type="entry name" value="LRR_CC"/>
    <property type="match status" value="3"/>
</dbReference>